<evidence type="ECO:0008006" key="5">
    <source>
        <dbReference type="Google" id="ProtNLM"/>
    </source>
</evidence>
<feature type="compositionally biased region" description="Pro residues" evidence="2">
    <location>
        <begin position="1"/>
        <end position="11"/>
    </location>
</feature>
<evidence type="ECO:0000256" key="2">
    <source>
        <dbReference type="SAM" id="MobiDB-lite"/>
    </source>
</evidence>
<gene>
    <name evidence="3" type="ORF">GOOTI_091_00290</name>
</gene>
<keyword evidence="1" id="KW-0862">Zinc</keyword>
<dbReference type="PANTHER" id="PTHR12993:SF29">
    <property type="entry name" value="BLR3841 PROTEIN"/>
    <property type="match status" value="1"/>
</dbReference>
<dbReference type="STRING" id="1108044.GOOTI_091_00290"/>
<evidence type="ECO:0000256" key="1">
    <source>
        <dbReference type="ARBA" id="ARBA00022833"/>
    </source>
</evidence>
<evidence type="ECO:0000313" key="4">
    <source>
        <dbReference type="Proteomes" id="UP000005038"/>
    </source>
</evidence>
<dbReference type="InterPro" id="IPR024078">
    <property type="entry name" value="LmbE-like_dom_sf"/>
</dbReference>
<dbReference type="Gene3D" id="3.40.50.10320">
    <property type="entry name" value="LmbE-like"/>
    <property type="match status" value="1"/>
</dbReference>
<dbReference type="Pfam" id="PF02585">
    <property type="entry name" value="PIG-L"/>
    <property type="match status" value="1"/>
</dbReference>
<evidence type="ECO:0000313" key="3">
    <source>
        <dbReference type="EMBL" id="GAB34034.1"/>
    </source>
</evidence>
<comment type="caution">
    <text evidence="3">The sequence shown here is derived from an EMBL/GenBank/DDBJ whole genome shotgun (WGS) entry which is preliminary data.</text>
</comment>
<organism evidence="3 4">
    <name type="scientific">Gordonia otitidis (strain DSM 44809 / CCUG 52243 / JCM 12355 / NBRC 100426 / IFM 10032)</name>
    <dbReference type="NCBI Taxonomy" id="1108044"/>
    <lineage>
        <taxon>Bacteria</taxon>
        <taxon>Bacillati</taxon>
        <taxon>Actinomycetota</taxon>
        <taxon>Actinomycetes</taxon>
        <taxon>Mycobacteriales</taxon>
        <taxon>Gordoniaceae</taxon>
        <taxon>Gordonia</taxon>
    </lineage>
</organism>
<dbReference type="InterPro" id="IPR003737">
    <property type="entry name" value="GlcNAc_PI_deacetylase-related"/>
</dbReference>
<feature type="region of interest" description="Disordered" evidence="2">
    <location>
        <begin position="241"/>
        <end position="261"/>
    </location>
</feature>
<dbReference type="Proteomes" id="UP000005038">
    <property type="component" value="Unassembled WGS sequence"/>
</dbReference>
<accession>H5TKM6</accession>
<name>H5TKM6_GORO1</name>
<dbReference type="GO" id="GO:0016811">
    <property type="term" value="F:hydrolase activity, acting on carbon-nitrogen (but not peptide) bonds, in linear amides"/>
    <property type="evidence" value="ECO:0007669"/>
    <property type="project" value="TreeGrafter"/>
</dbReference>
<dbReference type="AlphaFoldDB" id="H5TKM6"/>
<dbReference type="PANTHER" id="PTHR12993">
    <property type="entry name" value="N-ACETYLGLUCOSAMINYL-PHOSPHATIDYLINOSITOL DE-N-ACETYLASE-RELATED"/>
    <property type="match status" value="1"/>
</dbReference>
<feature type="region of interest" description="Disordered" evidence="2">
    <location>
        <begin position="1"/>
        <end position="32"/>
    </location>
</feature>
<keyword evidence="4" id="KW-1185">Reference proteome</keyword>
<sequence length="283" mass="30783">MTPPSATPVPVPIQNSDVPIPPRTPMTRFFPAPSSRTVPTSFGTAEPEWLAWLSGQAWPEVMFDIDRLVVVAAHPDDEILGAGGLVHAAASQGIDVVTICVSDGHAAHPGSPEQLANRRHLELDTASVLLGLDLPRWGGLHSGTLAQHPDCLDAMIRDTLDESPGVRNGVLAVWDHDGEADHEAVGRSAMRVAKPRGLQLWMYPIWLWYWAHPGDETIPWHRVQTVPVSSTVMAVKNAAARSFADQKRPRGPSDSPQPVLGTSITSHLLRVRSMFSAEDHFSK</sequence>
<dbReference type="RefSeq" id="WP_007238275.1">
    <property type="nucleotide sequence ID" value="NZ_BAFB01000091.1"/>
</dbReference>
<reference evidence="3" key="1">
    <citation type="submission" date="2012-02" db="EMBL/GenBank/DDBJ databases">
        <title>Whole genome shotgun sequence of Gordonia otitidis NBRC 100426.</title>
        <authorList>
            <person name="Yoshida I."/>
            <person name="Hosoyama A."/>
            <person name="Tsuchikane K."/>
            <person name="Katsumata H."/>
            <person name="Yamazaki S."/>
            <person name="Fujita N."/>
        </authorList>
    </citation>
    <scope>NUCLEOTIDE SEQUENCE [LARGE SCALE GENOMIC DNA]</scope>
    <source>
        <strain evidence="3">NBRC 100426</strain>
    </source>
</reference>
<proteinExistence type="predicted"/>
<dbReference type="EMBL" id="BAFB01000091">
    <property type="protein sequence ID" value="GAB34034.1"/>
    <property type="molecule type" value="Genomic_DNA"/>
</dbReference>
<dbReference type="SUPFAM" id="SSF102588">
    <property type="entry name" value="LmbE-like"/>
    <property type="match status" value="1"/>
</dbReference>
<protein>
    <recommendedName>
        <fullName evidence="5">Hydrolase</fullName>
    </recommendedName>
</protein>
<dbReference type="GO" id="GO:0016137">
    <property type="term" value="P:glycoside metabolic process"/>
    <property type="evidence" value="ECO:0007669"/>
    <property type="project" value="UniProtKB-ARBA"/>
</dbReference>